<dbReference type="AlphaFoldDB" id="A0A016AS40"/>
<proteinExistence type="predicted"/>
<protein>
    <submittedName>
        <fullName evidence="1">Uncharacterized protein</fullName>
    </submittedName>
</protein>
<name>A0A016AS40_BACFG</name>
<dbReference type="Proteomes" id="UP000022082">
    <property type="component" value="Unassembled WGS sequence"/>
</dbReference>
<comment type="caution">
    <text evidence="1">The sequence shown here is derived from an EMBL/GenBank/DDBJ whole genome shotgun (WGS) entry which is preliminary data.</text>
</comment>
<dbReference type="InterPro" id="IPR028956">
    <property type="entry name" value="Imm51"/>
</dbReference>
<dbReference type="PATRIC" id="fig|1339327.3.peg.397"/>
<dbReference type="Pfam" id="PF15595">
    <property type="entry name" value="Imm51"/>
    <property type="match status" value="1"/>
</dbReference>
<evidence type="ECO:0000313" key="1">
    <source>
        <dbReference type="EMBL" id="EXZ31091.1"/>
    </source>
</evidence>
<dbReference type="EMBL" id="JGDJ01000081">
    <property type="protein sequence ID" value="EXZ31091.1"/>
    <property type="molecule type" value="Genomic_DNA"/>
</dbReference>
<evidence type="ECO:0000313" key="2">
    <source>
        <dbReference type="Proteomes" id="UP000022082"/>
    </source>
</evidence>
<gene>
    <name evidence="1" type="ORF">M136_5151</name>
</gene>
<reference evidence="1 2" key="1">
    <citation type="submission" date="2014-02" db="EMBL/GenBank/DDBJ databases">
        <authorList>
            <person name="Sears C."/>
            <person name="Carroll K."/>
            <person name="Sack B.R."/>
            <person name="Qadri F."/>
            <person name="Myers L.L."/>
            <person name="Chung G.-T."/>
            <person name="Escheverria P."/>
            <person name="Fraser C.M."/>
            <person name="Sadzewicz L."/>
            <person name="Shefchek K.A."/>
            <person name="Tallon L."/>
            <person name="Das S.P."/>
            <person name="Daugherty S."/>
            <person name="Mongodin E.F."/>
        </authorList>
    </citation>
    <scope>NUCLEOTIDE SEQUENCE [LARGE SCALE GENOMIC DNA]</scope>
    <source>
        <strain evidence="1 2">S36L11</strain>
    </source>
</reference>
<organism evidence="1 2">
    <name type="scientific">Bacteroides fragilis str. S36L11</name>
    <dbReference type="NCBI Taxonomy" id="1339327"/>
    <lineage>
        <taxon>Bacteria</taxon>
        <taxon>Pseudomonadati</taxon>
        <taxon>Bacteroidota</taxon>
        <taxon>Bacteroidia</taxon>
        <taxon>Bacteroidales</taxon>
        <taxon>Bacteroidaceae</taxon>
        <taxon>Bacteroides</taxon>
    </lineage>
</organism>
<dbReference type="RefSeq" id="WP_005787134.1">
    <property type="nucleotide sequence ID" value="NZ_JGDJ01000081.1"/>
</dbReference>
<accession>A0A016AS40</accession>
<sequence>MEATEGREILKYEYVQIYTNGYGNIVLLFEDEKEKPLAVGQKMYEINREAYMNGYNWDAFLNYYLAENAPDILQSIDSDPEAGTYAAYFAENEENEEKAKRFANIIISLIENEEEIYKILQEKGDKIEWD</sequence>